<reference evidence="3 4" key="1">
    <citation type="submission" date="2020-07" db="EMBL/GenBank/DDBJ databases">
        <title>Tightening bonds in Latin-America through phage discovery.</title>
        <authorList>
            <person name="Payaslian F.P."/>
            <person name="Gradaschi V."/>
            <person name="Rondon Salazar L."/>
            <person name="Dieterle M.E."/>
            <person name="Urdaniz E."/>
            <person name="Di Paola M."/>
            <person name="Pena Carcamo J."/>
            <person name="Zon F."/>
            <person name="Allievi M.C."/>
            <person name="Sosa E."/>
            <person name="Fernandez Do Porto D."/>
            <person name="Loessner M.J."/>
            <person name="Sanchez Rivas C."/>
            <person name="Raya R."/>
            <person name="Reyes A."/>
            <person name="Piuri M."/>
        </authorList>
    </citation>
    <scope>NUCLEOTIDE SEQUENCE [LARGE SCALE GENOMIC DNA]</scope>
</reference>
<dbReference type="RefSeq" id="YP_010012742.1">
    <property type="nucleotide sequence ID" value="NC_053506.1"/>
</dbReference>
<dbReference type="Gene3D" id="1.10.101.10">
    <property type="entry name" value="PGBD-like superfamily/PGBD"/>
    <property type="match status" value="1"/>
</dbReference>
<dbReference type="InterPro" id="IPR036366">
    <property type="entry name" value="PGBDSf"/>
</dbReference>
<dbReference type="KEGG" id="vg:63209291"/>
<proteinExistence type="predicted"/>
<dbReference type="EMBL" id="MT758688">
    <property type="protein sequence ID" value="QNO01054.1"/>
    <property type="molecule type" value="Genomic_DNA"/>
</dbReference>
<feature type="domain" description="Peptidoglycan binding-like" evidence="1">
    <location>
        <begin position="189"/>
        <end position="247"/>
    </location>
</feature>
<dbReference type="Proteomes" id="UP000516064">
    <property type="component" value="Segment"/>
</dbReference>
<dbReference type="InterPro" id="IPR009045">
    <property type="entry name" value="Zn_M74/Hedgehog-like"/>
</dbReference>
<dbReference type="SUPFAM" id="SSF55166">
    <property type="entry name" value="Hedgehog/DD-peptidase"/>
    <property type="match status" value="1"/>
</dbReference>
<dbReference type="GeneID" id="63209291"/>
<dbReference type="Pfam" id="PF01471">
    <property type="entry name" value="PG_binding_1"/>
    <property type="match status" value="1"/>
</dbReference>
<evidence type="ECO:0000259" key="1">
    <source>
        <dbReference type="Pfam" id="PF01471"/>
    </source>
</evidence>
<dbReference type="InterPro" id="IPR039561">
    <property type="entry name" value="Peptidase_M15C"/>
</dbReference>
<dbReference type="InterPro" id="IPR002477">
    <property type="entry name" value="Peptidoglycan-bd-like"/>
</dbReference>
<sequence>MAFVSRYGNWYSENGWRMCDANELDRGAVPGTSLVLPIRKGVANLILKGWVAWFHRNVESLNNARGFSDEGAWTPTNDVANSNHLSGTAVDLNWSDHAFRVSYSGFTQAEINKVREGLKLFEGTIWWGQDWNSPKDPMHFQLNYGEGDARNAAFATKLQNGYLGIWSGGGGVVEPPAGVDDIYAEEGDSGDRVKRLQQFFNDNFKSYSRLEVDGDFGPATKAVVVEFQKRVGVLADGIVGPVTLGKLVDNGFKPEGKDVVVVATDRQLLEQISADVKEIRAQLSSDGHPSWAPNGPDGKRMSVRDSIAAWAKKLDAA</sequence>
<feature type="domain" description="Peptidase M15C" evidence="2">
    <location>
        <begin position="80"/>
        <end position="142"/>
    </location>
</feature>
<name>A0A7G9V448_9CAUD</name>
<accession>A0A7G9V448</accession>
<dbReference type="GO" id="GO:0008233">
    <property type="term" value="F:peptidase activity"/>
    <property type="evidence" value="ECO:0007669"/>
    <property type="project" value="InterPro"/>
</dbReference>
<evidence type="ECO:0000313" key="4">
    <source>
        <dbReference type="Proteomes" id="UP000516064"/>
    </source>
</evidence>
<dbReference type="Gene3D" id="3.30.1380.10">
    <property type="match status" value="1"/>
</dbReference>
<evidence type="ECO:0000259" key="2">
    <source>
        <dbReference type="Pfam" id="PF13539"/>
    </source>
</evidence>
<protein>
    <submittedName>
        <fullName evidence="3">Lysin A</fullName>
    </submittedName>
</protein>
<keyword evidence="4" id="KW-1185">Reference proteome</keyword>
<dbReference type="SUPFAM" id="SSF47090">
    <property type="entry name" value="PGBD-like"/>
    <property type="match status" value="1"/>
</dbReference>
<organism evidence="3 4">
    <name type="scientific">Mycobacterium phage CELFI</name>
    <dbReference type="NCBI Taxonomy" id="2769359"/>
    <lineage>
        <taxon>Viruses</taxon>
        <taxon>Duplodnaviria</taxon>
        <taxon>Heunggongvirae</taxon>
        <taxon>Uroviricota</taxon>
        <taxon>Caudoviricetes</taxon>
        <taxon>Vilmaviridae</taxon>
        <taxon>Lclasvirinae</taxon>
        <taxon>Faithunavirus</taxon>
        <taxon>Faithunavirus CELFI</taxon>
    </lineage>
</organism>
<dbReference type="InterPro" id="IPR036365">
    <property type="entry name" value="PGBD-like_sf"/>
</dbReference>
<evidence type="ECO:0000313" key="3">
    <source>
        <dbReference type="EMBL" id="QNO01054.1"/>
    </source>
</evidence>
<dbReference type="Pfam" id="PF13539">
    <property type="entry name" value="Peptidase_M15_4"/>
    <property type="match status" value="1"/>
</dbReference>